<organism evidence="1 2">
    <name type="scientific">Acipenser oxyrinchus oxyrinchus</name>
    <dbReference type="NCBI Taxonomy" id="40147"/>
    <lineage>
        <taxon>Eukaryota</taxon>
        <taxon>Metazoa</taxon>
        <taxon>Chordata</taxon>
        <taxon>Craniata</taxon>
        <taxon>Vertebrata</taxon>
        <taxon>Euteleostomi</taxon>
        <taxon>Actinopterygii</taxon>
        <taxon>Chondrostei</taxon>
        <taxon>Acipenseriformes</taxon>
        <taxon>Acipenseridae</taxon>
        <taxon>Acipenser</taxon>
    </lineage>
</organism>
<name>A0AAD8CDR8_ACIOX</name>
<evidence type="ECO:0008006" key="3">
    <source>
        <dbReference type="Google" id="ProtNLM"/>
    </source>
</evidence>
<dbReference type="PANTHER" id="PTHR31025">
    <property type="entry name" value="SI:CH211-196P9.1-RELATED"/>
    <property type="match status" value="1"/>
</dbReference>
<accession>A0AAD8CDR8</accession>
<evidence type="ECO:0000313" key="1">
    <source>
        <dbReference type="EMBL" id="KAK1139120.1"/>
    </source>
</evidence>
<reference evidence="1" key="1">
    <citation type="submission" date="2022-02" db="EMBL/GenBank/DDBJ databases">
        <title>Atlantic sturgeon de novo genome assembly.</title>
        <authorList>
            <person name="Stock M."/>
            <person name="Klopp C."/>
            <person name="Guiguen Y."/>
            <person name="Cabau C."/>
            <person name="Parinello H."/>
            <person name="Santidrian Yebra-Pimentel E."/>
            <person name="Kuhl H."/>
            <person name="Dirks R.P."/>
            <person name="Guessner J."/>
            <person name="Wuertz S."/>
            <person name="Du K."/>
            <person name="Schartl M."/>
        </authorList>
    </citation>
    <scope>NUCLEOTIDE SEQUENCE</scope>
    <source>
        <strain evidence="1">STURGEONOMICS-FGT-2020</strain>
        <tissue evidence="1">Whole blood</tissue>
    </source>
</reference>
<gene>
    <name evidence="1" type="ORF">AOXY_G37659</name>
</gene>
<sequence>MAGWQPVQWWCVYNDSAILEKLAESMYSFKAYPLDEDFGVVAAALINKHPCLKEPGSPTGWYGWKNSLKFKMGNYRTKLRKAGCLDVAINRGKRGKYFPEGESATKNIKRPKRSEANFLPNFPEGQDETSLEMDREALVEEMKKRQPNRTLISQKMDQTFQLRRRELVETGPPVQKMVERWPALFTESQVFAEFNRIACKNLQRDFFEALDRYTPRFIHIFKSKTGSVGRTLAELLEQISGTSGVTAKRSVVLRGIPILLGDVCSEFYRTCFDYNGNEDFVHIPVGLLTVIPEDTPNSSSNMLHLDSVSTAIIVEGGIVMKDIRDLPLAVCLLFGLSYALHLDYPNCMKNTFNFIQQVILELGQKTLKPKLQSLKNQLLA</sequence>
<dbReference type="PANTHER" id="PTHR31025:SF19">
    <property type="entry name" value="SI:CH73-42K18.1-RELATED"/>
    <property type="match status" value="1"/>
</dbReference>
<proteinExistence type="predicted"/>
<comment type="caution">
    <text evidence="1">The sequence shown here is derived from an EMBL/GenBank/DDBJ whole genome shotgun (WGS) entry which is preliminary data.</text>
</comment>
<dbReference type="Proteomes" id="UP001230051">
    <property type="component" value="Unassembled WGS sequence"/>
</dbReference>
<protein>
    <recommendedName>
        <fullName evidence="3">Sterile alpha motif domain containing 3</fullName>
    </recommendedName>
</protein>
<dbReference type="AlphaFoldDB" id="A0AAD8CDR8"/>
<keyword evidence="2" id="KW-1185">Reference proteome</keyword>
<evidence type="ECO:0000313" key="2">
    <source>
        <dbReference type="Proteomes" id="UP001230051"/>
    </source>
</evidence>
<dbReference type="EMBL" id="JAGXEW010000472">
    <property type="protein sequence ID" value="KAK1139120.1"/>
    <property type="molecule type" value="Genomic_DNA"/>
</dbReference>